<feature type="domain" description="Lipid/polyisoprenoid-binding YceI-like" evidence="2">
    <location>
        <begin position="52"/>
        <end position="175"/>
    </location>
</feature>
<dbReference type="Pfam" id="PF04264">
    <property type="entry name" value="YceI"/>
    <property type="match status" value="1"/>
</dbReference>
<evidence type="ECO:0000256" key="1">
    <source>
        <dbReference type="SAM" id="SignalP"/>
    </source>
</evidence>
<dbReference type="PANTHER" id="PTHR34406:SF1">
    <property type="entry name" value="PROTEIN YCEI"/>
    <property type="match status" value="1"/>
</dbReference>
<reference evidence="3 4" key="1">
    <citation type="submission" date="2022-10" db="EMBL/GenBank/DDBJ databases">
        <title>Chitinophaga nivalis PC15 sp. nov., isolated from Pyeongchang county, South Korea.</title>
        <authorList>
            <person name="Trinh H.N."/>
        </authorList>
    </citation>
    <scope>NUCLEOTIDE SEQUENCE [LARGE SCALE GENOMIC DNA]</scope>
    <source>
        <strain evidence="3 4">PC14</strain>
    </source>
</reference>
<dbReference type="SUPFAM" id="SSF101874">
    <property type="entry name" value="YceI-like"/>
    <property type="match status" value="1"/>
</dbReference>
<feature type="signal peptide" evidence="1">
    <location>
        <begin position="1"/>
        <end position="19"/>
    </location>
</feature>
<protein>
    <submittedName>
        <fullName evidence="3">YceI family protein</fullName>
    </submittedName>
</protein>
<dbReference type="InterPro" id="IPR036761">
    <property type="entry name" value="TTHA0802/YceI-like_sf"/>
</dbReference>
<dbReference type="RefSeq" id="WP_264734246.1">
    <property type="nucleotide sequence ID" value="NZ_JAPDNR010000001.1"/>
</dbReference>
<proteinExistence type="predicted"/>
<dbReference type="Proteomes" id="UP001207742">
    <property type="component" value="Unassembled WGS sequence"/>
</dbReference>
<dbReference type="EMBL" id="JAPDNS010000002">
    <property type="protein sequence ID" value="MCW3487437.1"/>
    <property type="molecule type" value="Genomic_DNA"/>
</dbReference>
<sequence>MKYLLFFVGACLLASQALAQDIYSCRKVHLSFFSEAPLENIEAKTDQGVSAINIKTKVVYFKVPVTSFRFKKKLMEEHFNDNYLESEKYPFAEFKGNIQDAADFRNDGTYPVTVTGTLNIHGVDKNYTEKGTLVVKGNTLNVNATFNVRVADHRIKIPSLVVKNVAEVVAITVQAAYEIVNK</sequence>
<accession>A0ABT3ITV9</accession>
<organism evidence="3 4">
    <name type="scientific">Chitinophaga nivalis</name>
    <dbReference type="NCBI Taxonomy" id="2991709"/>
    <lineage>
        <taxon>Bacteria</taxon>
        <taxon>Pseudomonadati</taxon>
        <taxon>Bacteroidota</taxon>
        <taxon>Chitinophagia</taxon>
        <taxon>Chitinophagales</taxon>
        <taxon>Chitinophagaceae</taxon>
        <taxon>Chitinophaga</taxon>
    </lineage>
</organism>
<dbReference type="InterPro" id="IPR007372">
    <property type="entry name" value="Lipid/polyisoprenoid-bd_YceI"/>
</dbReference>
<keyword evidence="1" id="KW-0732">Signal</keyword>
<evidence type="ECO:0000313" key="3">
    <source>
        <dbReference type="EMBL" id="MCW3487437.1"/>
    </source>
</evidence>
<keyword evidence="4" id="KW-1185">Reference proteome</keyword>
<name>A0ABT3ITV9_9BACT</name>
<feature type="chain" id="PRO_5046781898" evidence="1">
    <location>
        <begin position="20"/>
        <end position="182"/>
    </location>
</feature>
<dbReference type="Gene3D" id="2.40.128.110">
    <property type="entry name" value="Lipid/polyisoprenoid-binding, YceI-like"/>
    <property type="match status" value="1"/>
</dbReference>
<evidence type="ECO:0000313" key="4">
    <source>
        <dbReference type="Proteomes" id="UP001207742"/>
    </source>
</evidence>
<gene>
    <name evidence="3" type="ORF">OL497_26305</name>
</gene>
<evidence type="ECO:0000259" key="2">
    <source>
        <dbReference type="Pfam" id="PF04264"/>
    </source>
</evidence>
<dbReference type="PANTHER" id="PTHR34406">
    <property type="entry name" value="PROTEIN YCEI"/>
    <property type="match status" value="1"/>
</dbReference>
<comment type="caution">
    <text evidence="3">The sequence shown here is derived from an EMBL/GenBank/DDBJ whole genome shotgun (WGS) entry which is preliminary data.</text>
</comment>